<dbReference type="EMBL" id="JBBKZS010000007">
    <property type="protein sequence ID" value="MEJ8856363.1"/>
    <property type="molecule type" value="Genomic_DNA"/>
</dbReference>
<evidence type="ECO:0000313" key="1">
    <source>
        <dbReference type="EMBL" id="MEJ8856363.1"/>
    </source>
</evidence>
<keyword evidence="2" id="KW-1185">Reference proteome</keyword>
<accession>A0ABU8X9B5</accession>
<sequence>MSSDSAYKGCSFDPQKFATRGLAEEHPTSFQTYVDLRLRGISQDLALIEAFEMIRLGIDLSNISTLTLAIETNPFVRQRIDAALEAASIKTDLWSEKRAVHKLLKMVEDPSVRDGVRLQAIDRLNILCGYVVLEDDVNDRPSAGSSLKDYQRAHEEWVAAGGVAH</sequence>
<dbReference type="Proteomes" id="UP001367030">
    <property type="component" value="Unassembled WGS sequence"/>
</dbReference>
<proteinExistence type="predicted"/>
<reference evidence="1 2" key="1">
    <citation type="submission" date="2024-03" db="EMBL/GenBank/DDBJ databases">
        <title>Novel species of the genus Variovorax.</title>
        <authorList>
            <person name="Liu Q."/>
            <person name="Xin Y.-H."/>
        </authorList>
    </citation>
    <scope>NUCLEOTIDE SEQUENCE [LARGE SCALE GENOMIC DNA]</scope>
    <source>
        <strain evidence="1 2">KACC 18901</strain>
    </source>
</reference>
<organism evidence="1 2">
    <name type="scientific">Variovorax robiniae</name>
    <dbReference type="NCBI Taxonomy" id="1836199"/>
    <lineage>
        <taxon>Bacteria</taxon>
        <taxon>Pseudomonadati</taxon>
        <taxon>Pseudomonadota</taxon>
        <taxon>Betaproteobacteria</taxon>
        <taxon>Burkholderiales</taxon>
        <taxon>Comamonadaceae</taxon>
        <taxon>Variovorax</taxon>
    </lineage>
</organism>
<comment type="caution">
    <text evidence="1">The sequence shown here is derived from an EMBL/GenBank/DDBJ whole genome shotgun (WGS) entry which is preliminary data.</text>
</comment>
<protein>
    <submittedName>
        <fullName evidence="1">Uncharacterized protein</fullName>
    </submittedName>
</protein>
<dbReference type="RefSeq" id="WP_340336443.1">
    <property type="nucleotide sequence ID" value="NZ_JBBKZS010000007.1"/>
</dbReference>
<evidence type="ECO:0000313" key="2">
    <source>
        <dbReference type="Proteomes" id="UP001367030"/>
    </source>
</evidence>
<gene>
    <name evidence="1" type="ORF">WKW79_17415</name>
</gene>
<name>A0ABU8X9B5_9BURK</name>